<evidence type="ECO:0008006" key="4">
    <source>
        <dbReference type="Google" id="ProtNLM"/>
    </source>
</evidence>
<dbReference type="InterPro" id="IPR018648">
    <property type="entry name" value="DUF2076"/>
</dbReference>
<feature type="region of interest" description="Disordered" evidence="1">
    <location>
        <begin position="160"/>
        <end position="217"/>
    </location>
</feature>
<dbReference type="Pfam" id="PF09849">
    <property type="entry name" value="DUF2076"/>
    <property type="match status" value="1"/>
</dbReference>
<feature type="compositionally biased region" description="Polar residues" evidence="1">
    <location>
        <begin position="166"/>
        <end position="183"/>
    </location>
</feature>
<feature type="compositionally biased region" description="Basic and acidic residues" evidence="1">
    <location>
        <begin position="87"/>
        <end position="98"/>
    </location>
</feature>
<protein>
    <recommendedName>
        <fullName evidence="4">ABC transporter substrate-binding protein</fullName>
    </recommendedName>
</protein>
<sequence>MNPEDRRAIEGLFHRLADVERKNPQRDPEAQDLIDREIVRQPGAPYYMAQTILVQQHALEVAERRIEELEREVEEKGRGGMFGGLFDDGRGRQNRYDDNQQVQRNRSPWDRQDEPVDNRNQRGQMGQGGGFLAGAAQTALGVAGGVLLGSAIGSLFGAGGAHAAESSANDQPATDAGNDNVNEQDQGAGQDGGDQSGGDWGDLGGGDGGGFDMGGDF</sequence>
<gene>
    <name evidence="2" type="ORF">VW23_003695</name>
</gene>
<dbReference type="EMBL" id="LAJE02000363">
    <property type="protein sequence ID" value="OEO28668.1"/>
    <property type="molecule type" value="Genomic_DNA"/>
</dbReference>
<proteinExistence type="predicted"/>
<dbReference type="Proteomes" id="UP000095463">
    <property type="component" value="Unassembled WGS sequence"/>
</dbReference>
<feature type="compositionally biased region" description="Gly residues" evidence="1">
    <location>
        <begin position="189"/>
        <end position="217"/>
    </location>
</feature>
<feature type="region of interest" description="Disordered" evidence="1">
    <location>
        <begin position="72"/>
        <end position="129"/>
    </location>
</feature>
<dbReference type="OrthoDB" id="122910at2"/>
<evidence type="ECO:0000313" key="2">
    <source>
        <dbReference type="EMBL" id="OEO28668.1"/>
    </source>
</evidence>
<evidence type="ECO:0000256" key="1">
    <source>
        <dbReference type="SAM" id="MobiDB-lite"/>
    </source>
</evidence>
<accession>A0A1E5XJA6</accession>
<dbReference type="AlphaFoldDB" id="A0A1E5XJA6"/>
<reference evidence="2 3" key="1">
    <citation type="journal article" date="2015" name="Genome Announc.">
        <title>Genome Assemblies of Three Soil-Associated Devosia species: D. insulae, D. limi, and D. soli.</title>
        <authorList>
            <person name="Hassan Y.I."/>
            <person name="Lepp D."/>
            <person name="Zhou T."/>
        </authorList>
    </citation>
    <scope>NUCLEOTIDE SEQUENCE [LARGE SCALE GENOMIC DNA]</scope>
    <source>
        <strain evidence="2 3">DS-56</strain>
    </source>
</reference>
<evidence type="ECO:0000313" key="3">
    <source>
        <dbReference type="Proteomes" id="UP000095463"/>
    </source>
</evidence>
<feature type="compositionally biased region" description="Basic and acidic residues" evidence="1">
    <location>
        <begin position="107"/>
        <end position="120"/>
    </location>
</feature>
<comment type="caution">
    <text evidence="2">The sequence shown here is derived from an EMBL/GenBank/DDBJ whole genome shotgun (WGS) entry which is preliminary data.</text>
</comment>
<name>A0A1E5XJA6_9HYPH</name>
<keyword evidence="3" id="KW-1185">Reference proteome</keyword>
<organism evidence="2 3">
    <name type="scientific">Devosia insulae DS-56</name>
    <dbReference type="NCBI Taxonomy" id="1116389"/>
    <lineage>
        <taxon>Bacteria</taxon>
        <taxon>Pseudomonadati</taxon>
        <taxon>Pseudomonadota</taxon>
        <taxon>Alphaproteobacteria</taxon>
        <taxon>Hyphomicrobiales</taxon>
        <taxon>Devosiaceae</taxon>
        <taxon>Devosia</taxon>
    </lineage>
</organism>